<gene>
    <name evidence="1" type="ORF">J437_LFUL017098</name>
</gene>
<dbReference type="AlphaFoldDB" id="A0A8K0KGR0"/>
<evidence type="ECO:0000313" key="2">
    <source>
        <dbReference type="Proteomes" id="UP000792457"/>
    </source>
</evidence>
<protein>
    <submittedName>
        <fullName evidence="1">Uncharacterized protein</fullName>
    </submittedName>
</protein>
<dbReference type="OrthoDB" id="425611at2759"/>
<name>A0A8K0KGR0_LADFU</name>
<organism evidence="1 2">
    <name type="scientific">Ladona fulva</name>
    <name type="common">Scarce chaser dragonfly</name>
    <name type="synonym">Libellula fulva</name>
    <dbReference type="NCBI Taxonomy" id="123851"/>
    <lineage>
        <taxon>Eukaryota</taxon>
        <taxon>Metazoa</taxon>
        <taxon>Ecdysozoa</taxon>
        <taxon>Arthropoda</taxon>
        <taxon>Hexapoda</taxon>
        <taxon>Insecta</taxon>
        <taxon>Pterygota</taxon>
        <taxon>Palaeoptera</taxon>
        <taxon>Odonata</taxon>
        <taxon>Epiprocta</taxon>
        <taxon>Anisoptera</taxon>
        <taxon>Libelluloidea</taxon>
        <taxon>Libellulidae</taxon>
        <taxon>Ladona</taxon>
    </lineage>
</organism>
<evidence type="ECO:0000313" key="1">
    <source>
        <dbReference type="EMBL" id="KAG8234595.1"/>
    </source>
</evidence>
<keyword evidence="2" id="KW-1185">Reference proteome</keyword>
<dbReference type="Proteomes" id="UP000792457">
    <property type="component" value="Unassembled WGS sequence"/>
</dbReference>
<comment type="caution">
    <text evidence="1">The sequence shown here is derived from an EMBL/GenBank/DDBJ whole genome shotgun (WGS) entry which is preliminary data.</text>
</comment>
<proteinExistence type="predicted"/>
<sequence>MAASNNGHLPNSLEDGEDKPMLIVKKAGDGPGITALINRQLQAFWFMRDCYEEGGGGYEDNDLKTTFSMSSKTGKQIRLSVYDLKMINLKKFIPRLTLNSALRMPRIRYYYCATDPNAWRLGRIEEADHETPV</sequence>
<accession>A0A8K0KGR0</accession>
<reference evidence="1" key="1">
    <citation type="submission" date="2013-04" db="EMBL/GenBank/DDBJ databases">
        <authorList>
            <person name="Qu J."/>
            <person name="Murali S.C."/>
            <person name="Bandaranaike D."/>
            <person name="Bellair M."/>
            <person name="Blankenburg K."/>
            <person name="Chao H."/>
            <person name="Dinh H."/>
            <person name="Doddapaneni H."/>
            <person name="Downs B."/>
            <person name="Dugan-Rocha S."/>
            <person name="Elkadiri S."/>
            <person name="Gnanaolivu R.D."/>
            <person name="Hernandez B."/>
            <person name="Javaid M."/>
            <person name="Jayaseelan J.C."/>
            <person name="Lee S."/>
            <person name="Li M."/>
            <person name="Ming W."/>
            <person name="Munidasa M."/>
            <person name="Muniz J."/>
            <person name="Nguyen L."/>
            <person name="Ongeri F."/>
            <person name="Osuji N."/>
            <person name="Pu L.-L."/>
            <person name="Puazo M."/>
            <person name="Qu C."/>
            <person name="Quiroz J."/>
            <person name="Raj R."/>
            <person name="Weissenberger G."/>
            <person name="Xin Y."/>
            <person name="Zou X."/>
            <person name="Han Y."/>
            <person name="Richards S."/>
            <person name="Worley K."/>
            <person name="Muzny D."/>
            <person name="Gibbs R."/>
        </authorList>
    </citation>
    <scope>NUCLEOTIDE SEQUENCE</scope>
    <source>
        <strain evidence="1">Sampled in the wild</strain>
    </source>
</reference>
<dbReference type="EMBL" id="KZ308831">
    <property type="protein sequence ID" value="KAG8234595.1"/>
    <property type="molecule type" value="Genomic_DNA"/>
</dbReference>
<reference evidence="1" key="2">
    <citation type="submission" date="2017-10" db="EMBL/GenBank/DDBJ databases">
        <title>Ladona fulva Genome sequencing and assembly.</title>
        <authorList>
            <person name="Murali S."/>
            <person name="Richards S."/>
            <person name="Bandaranaike D."/>
            <person name="Bellair M."/>
            <person name="Blankenburg K."/>
            <person name="Chao H."/>
            <person name="Dinh H."/>
            <person name="Doddapaneni H."/>
            <person name="Dugan-Rocha S."/>
            <person name="Elkadiri S."/>
            <person name="Gnanaolivu R."/>
            <person name="Hernandez B."/>
            <person name="Skinner E."/>
            <person name="Javaid M."/>
            <person name="Lee S."/>
            <person name="Li M."/>
            <person name="Ming W."/>
            <person name="Munidasa M."/>
            <person name="Muniz J."/>
            <person name="Nguyen L."/>
            <person name="Hughes D."/>
            <person name="Osuji N."/>
            <person name="Pu L.-L."/>
            <person name="Puazo M."/>
            <person name="Qu C."/>
            <person name="Quiroz J."/>
            <person name="Raj R."/>
            <person name="Weissenberger G."/>
            <person name="Xin Y."/>
            <person name="Zou X."/>
            <person name="Han Y."/>
            <person name="Worley K."/>
            <person name="Muzny D."/>
            <person name="Gibbs R."/>
        </authorList>
    </citation>
    <scope>NUCLEOTIDE SEQUENCE</scope>
    <source>
        <strain evidence="1">Sampled in the wild</strain>
    </source>
</reference>